<evidence type="ECO:0008006" key="4">
    <source>
        <dbReference type="Google" id="ProtNLM"/>
    </source>
</evidence>
<feature type="transmembrane region" description="Helical" evidence="1">
    <location>
        <begin position="362"/>
        <end position="387"/>
    </location>
</feature>
<dbReference type="Proteomes" id="UP000198885">
    <property type="component" value="Unassembled WGS sequence"/>
</dbReference>
<evidence type="ECO:0000313" key="2">
    <source>
        <dbReference type="EMBL" id="SER75183.1"/>
    </source>
</evidence>
<gene>
    <name evidence="2" type="ORF">SAMN04490244_102414</name>
</gene>
<dbReference type="STRING" id="641238.SAMN04490244_102414"/>
<feature type="transmembrane region" description="Helical" evidence="1">
    <location>
        <begin position="145"/>
        <end position="164"/>
    </location>
</feature>
<keyword evidence="1" id="KW-1133">Transmembrane helix</keyword>
<dbReference type="RefSeq" id="WP_235859776.1">
    <property type="nucleotide sequence ID" value="NZ_CBDDGO010000004.1"/>
</dbReference>
<feature type="transmembrane region" description="Helical" evidence="1">
    <location>
        <begin position="329"/>
        <end position="350"/>
    </location>
</feature>
<feature type="transmembrane region" description="Helical" evidence="1">
    <location>
        <begin position="399"/>
        <end position="417"/>
    </location>
</feature>
<protein>
    <recommendedName>
        <fullName evidence="4">H+/citrate symporter</fullName>
    </recommendedName>
</protein>
<feature type="transmembrane region" description="Helical" evidence="1">
    <location>
        <begin position="185"/>
        <end position="206"/>
    </location>
</feature>
<keyword evidence="3" id="KW-1185">Reference proteome</keyword>
<reference evidence="2 3" key="1">
    <citation type="submission" date="2016-10" db="EMBL/GenBank/DDBJ databases">
        <authorList>
            <person name="de Groot N.N."/>
        </authorList>
    </citation>
    <scope>NUCLEOTIDE SEQUENCE [LARGE SCALE GENOMIC DNA]</scope>
    <source>
        <strain evidence="2 3">DSM 23042</strain>
    </source>
</reference>
<feature type="transmembrane region" description="Helical" evidence="1">
    <location>
        <begin position="38"/>
        <end position="59"/>
    </location>
</feature>
<keyword evidence="1" id="KW-0472">Membrane</keyword>
<proteinExistence type="predicted"/>
<evidence type="ECO:0000313" key="3">
    <source>
        <dbReference type="Proteomes" id="UP000198885"/>
    </source>
</evidence>
<sequence length="468" mass="48981">MSSSASSETPDAPPFAARATGSAAVATMFLVILDEWDLAAWAGPASAAMTVLLVALLAMRVRWGRVMFVVVALGLVLADIATQADWLSHVEIALERAAFIAGFFTALATLRHVADGSPAIRACGRFLAQQPPGRRYAALTVGGQLFALLLNYGAIVLLGSLSVASASEEPNDEIRRHRTRRMLLAIQRGFISTLPWSPLSFAIAISTALVPGAEWTRVVLPCLGTGVIIAVTGWALDTAFKPRLSAPPPPRTAPEGDWKLILPLAGLLGLLVTLVAILNFASGVRIIGVVLVVVPAISLGWLILQSPSGVARSVSQYAHRELPGYRGELVLLMMAGFIGSLGSVLLVPVIEAAGLDLTAVPTWLLLASFVWLIPLAGQIGANPILTVSLLAPSLPSPETLGVSATDVIVAITAGWALSGVNSPFTATTLLTGNFGGVSARHVGLRWNGVYSLVLAVLLSFWVVLNAVV</sequence>
<feature type="transmembrane region" description="Helical" evidence="1">
    <location>
        <begin position="448"/>
        <end position="467"/>
    </location>
</feature>
<feature type="transmembrane region" description="Helical" evidence="1">
    <location>
        <begin position="218"/>
        <end position="240"/>
    </location>
</feature>
<dbReference type="EMBL" id="FOGU01000002">
    <property type="protein sequence ID" value="SER75183.1"/>
    <property type="molecule type" value="Genomic_DNA"/>
</dbReference>
<name>A0A1H9RSS1_9RHOB</name>
<keyword evidence="1" id="KW-0812">Transmembrane</keyword>
<dbReference type="AlphaFoldDB" id="A0A1H9RSS1"/>
<accession>A0A1H9RSS1</accession>
<organism evidence="2 3">
    <name type="scientific">Tranquillimonas rosea</name>
    <dbReference type="NCBI Taxonomy" id="641238"/>
    <lineage>
        <taxon>Bacteria</taxon>
        <taxon>Pseudomonadati</taxon>
        <taxon>Pseudomonadota</taxon>
        <taxon>Alphaproteobacteria</taxon>
        <taxon>Rhodobacterales</taxon>
        <taxon>Roseobacteraceae</taxon>
        <taxon>Tranquillimonas</taxon>
    </lineage>
</organism>
<evidence type="ECO:0000256" key="1">
    <source>
        <dbReference type="SAM" id="Phobius"/>
    </source>
</evidence>
<feature type="transmembrane region" description="Helical" evidence="1">
    <location>
        <begin position="260"/>
        <end position="280"/>
    </location>
</feature>
<feature type="transmembrane region" description="Helical" evidence="1">
    <location>
        <begin position="66"/>
        <end position="84"/>
    </location>
</feature>
<feature type="transmembrane region" description="Helical" evidence="1">
    <location>
        <begin position="286"/>
        <end position="304"/>
    </location>
</feature>